<evidence type="ECO:0000259" key="1">
    <source>
        <dbReference type="Pfam" id="PF09820"/>
    </source>
</evidence>
<comment type="caution">
    <text evidence="2">The sequence shown here is derived from an EMBL/GenBank/DDBJ whole genome shotgun (WGS) entry which is preliminary data.</text>
</comment>
<dbReference type="PANTHER" id="PTHR34825:SF1">
    <property type="entry name" value="AAA-ATPASE-LIKE DOMAIN-CONTAINING PROTEIN"/>
    <property type="match status" value="1"/>
</dbReference>
<dbReference type="InterPro" id="IPR018631">
    <property type="entry name" value="AAA-ATPase-like_dom"/>
</dbReference>
<dbReference type="Gene3D" id="3.40.50.300">
    <property type="entry name" value="P-loop containing nucleotide triphosphate hydrolases"/>
    <property type="match status" value="1"/>
</dbReference>
<dbReference type="SUPFAM" id="SSF52540">
    <property type="entry name" value="P-loop containing nucleoside triphosphate hydrolases"/>
    <property type="match status" value="1"/>
</dbReference>
<protein>
    <recommendedName>
        <fullName evidence="1">AAA-ATPase-like domain-containing protein</fullName>
    </recommendedName>
</protein>
<evidence type="ECO:0000313" key="3">
    <source>
        <dbReference type="EMBL" id="RHI21769.1"/>
    </source>
</evidence>
<reference evidence="4 5" key="1">
    <citation type="submission" date="2018-08" db="EMBL/GenBank/DDBJ databases">
        <title>A genome reference for cultivated species of the human gut microbiota.</title>
        <authorList>
            <person name="Zou Y."/>
            <person name="Xue W."/>
            <person name="Luo G."/>
        </authorList>
    </citation>
    <scope>NUCLEOTIDE SEQUENCE [LARGE SCALE GENOMIC DNA]</scope>
    <source>
        <strain evidence="2 4">AF25-15</strain>
        <strain evidence="3 5">AM16-11</strain>
    </source>
</reference>
<sequence length="562" mass="65467">MAQTISIGKQDFLYLRENNYFYIDKTDFIRQWWESADDITLITRPRRFGKTLNMSMLNYFFSNHYSEKSEIFEKLSIWNSEKYRRLQGAYPVIFISFADVKQGNYKDAVQKVKKIIADVYRQYRYLMDCPDFTEADRRKLSDMTDRIDDVTAQDSLKDLSYFLSEYYKKKVIILLDEYDTPMQEAYIHGYWDEFVNFMRGLLNSTFKTNPYMERAIMTGITRVSKESVFSDLNNLVVVTTTSEQYADCFGFTEKEVFESIEKYGMSDKKAVVKQWYDGFTFGSLKDIYNPWSITNFLKEKKLKPYWAATSSNALISRLIQESSAEIKSLMESLVNGKSIEVNFDEQIVFNRLEKDESAIWSLLLASGYLKVDSIVHKGITLEPWYRLSITNLETISMFSNLFKGWFADVSSNYNEFVKALFSGDVKAMNVYMNDVAMSTFSSFDTGNHPSDRSQPERFYHGFVLGLLVDIRDNYEVLSNRESGFGRYDVVLVPREKGRDAFVMEFKVFDDSEESGLEDTVAAALRQIDEKNYDTQLLDRGISENNIKHYGFAFCGKKVFIGC</sequence>
<evidence type="ECO:0000313" key="5">
    <source>
        <dbReference type="Proteomes" id="UP000285865"/>
    </source>
</evidence>
<evidence type="ECO:0000313" key="2">
    <source>
        <dbReference type="EMBL" id="RGR55860.1"/>
    </source>
</evidence>
<dbReference type="Pfam" id="PF09820">
    <property type="entry name" value="AAA-ATPase_like"/>
    <property type="match status" value="1"/>
</dbReference>
<dbReference type="EMBL" id="QRKN01000006">
    <property type="protein sequence ID" value="RHI21769.1"/>
    <property type="molecule type" value="Genomic_DNA"/>
</dbReference>
<dbReference type="PANTHER" id="PTHR34825">
    <property type="entry name" value="CONSERVED PROTEIN, WITH A WEAK D-GALACTARATE DEHYDRATASE/ALTRONATE HYDROLASE DOMAIN"/>
    <property type="match status" value="1"/>
</dbReference>
<dbReference type="Pfam" id="PF08011">
    <property type="entry name" value="PDDEXK_9"/>
    <property type="match status" value="1"/>
</dbReference>
<dbReference type="Proteomes" id="UP000285865">
    <property type="component" value="Unassembled WGS sequence"/>
</dbReference>
<evidence type="ECO:0000313" key="4">
    <source>
        <dbReference type="Proteomes" id="UP000266066"/>
    </source>
</evidence>
<feature type="domain" description="AAA-ATPase-like" evidence="1">
    <location>
        <begin position="7"/>
        <end position="229"/>
    </location>
</feature>
<dbReference type="InterPro" id="IPR012547">
    <property type="entry name" value="PDDEXK_9"/>
</dbReference>
<organism evidence="2 4">
    <name type="scientific">Agathobacter rectalis</name>
    <dbReference type="NCBI Taxonomy" id="39491"/>
    <lineage>
        <taxon>Bacteria</taxon>
        <taxon>Bacillati</taxon>
        <taxon>Bacillota</taxon>
        <taxon>Clostridia</taxon>
        <taxon>Lachnospirales</taxon>
        <taxon>Lachnospiraceae</taxon>
        <taxon>Agathobacter</taxon>
    </lineage>
</organism>
<gene>
    <name evidence="3" type="ORF">DW172_08865</name>
    <name evidence="2" type="ORF">DWY38_03790</name>
</gene>
<accession>A0A395V2A5</accession>
<dbReference type="AlphaFoldDB" id="A0A395V2A5"/>
<dbReference type="EMBL" id="QRUJ01000003">
    <property type="protein sequence ID" value="RGR55860.1"/>
    <property type="molecule type" value="Genomic_DNA"/>
</dbReference>
<dbReference type="InterPro" id="IPR027417">
    <property type="entry name" value="P-loop_NTPase"/>
</dbReference>
<name>A0A395V2A5_9FIRM</name>
<dbReference type="RefSeq" id="WP_118257675.1">
    <property type="nucleotide sequence ID" value="NZ_QRKN01000006.1"/>
</dbReference>
<dbReference type="Proteomes" id="UP000266066">
    <property type="component" value="Unassembled WGS sequence"/>
</dbReference>
<proteinExistence type="predicted"/>